<gene>
    <name evidence="4 6" type="primary">vpr</name>
</gene>
<evidence type="ECO:0000256" key="5">
    <source>
        <dbReference type="SAM" id="MobiDB-lite"/>
    </source>
</evidence>
<keyword evidence="3 4" id="KW-0946">Virion</keyword>
<keyword evidence="4" id="KW-0131">Cell cycle</keyword>
<evidence type="ECO:0000256" key="2">
    <source>
        <dbReference type="ARBA" id="ARBA00022581"/>
    </source>
</evidence>
<dbReference type="PRINTS" id="PR00444">
    <property type="entry name" value="HIVVPRVPX"/>
</dbReference>
<keyword evidence="4" id="KW-0804">Transcription</keyword>
<dbReference type="GO" id="GO:0042025">
    <property type="term" value="C:host cell nucleus"/>
    <property type="evidence" value="ECO:0007669"/>
    <property type="project" value="UniProtKB-SubCell"/>
</dbReference>
<reference evidence="6" key="2">
    <citation type="submission" date="2019-03" db="EMBL/GenBank/DDBJ databases">
        <authorList>
            <person name="Bender A."/>
            <person name="Siliciano R."/>
        </authorList>
    </citation>
    <scope>NUCLEOTIDE SEQUENCE</scope>
    <source>
        <strain evidence="6">Pt06D06</strain>
    </source>
</reference>
<evidence type="ECO:0000313" key="6">
    <source>
        <dbReference type="EMBL" id="QLK12575.1"/>
    </source>
</evidence>
<keyword evidence="4" id="KW-0010">Activator</keyword>
<dbReference type="Gene3D" id="1.20.5.90">
    <property type="entry name" value="VpR/VpX protein, C-terminal domain"/>
    <property type="match status" value="1"/>
</dbReference>
<keyword evidence="4" id="KW-0805">Transcription regulation</keyword>
<keyword evidence="4" id="KW-1163">Viral penetration into host nucleus</keyword>
<name>A0A7D6CKT9_9HIV2</name>
<proteinExistence type="predicted"/>
<keyword evidence="2 4" id="KW-0945">Host-virus interaction</keyword>
<dbReference type="InterPro" id="IPR000012">
    <property type="entry name" value="RetroV_VpR/X"/>
</dbReference>
<dbReference type="GO" id="GO:0046718">
    <property type="term" value="P:symbiont entry into host cell"/>
    <property type="evidence" value="ECO:0007669"/>
    <property type="project" value="UniProtKB-KW"/>
</dbReference>
<keyword evidence="1 4" id="KW-1048">Host nucleus</keyword>
<comment type="subcellular location">
    <subcellularLocation>
        <location evidence="4">Virion</location>
    </subcellularLocation>
    <subcellularLocation>
        <location evidence="4">Host nucleus</location>
    </subcellularLocation>
</comment>
<keyword evidence="4" id="KW-1160">Virus entry into host cell</keyword>
<protein>
    <recommendedName>
        <fullName evidence="4">Protein Vpr</fullName>
    </recommendedName>
    <alternativeName>
        <fullName evidence="4">Viral protein R</fullName>
    </alternativeName>
</protein>
<evidence type="ECO:0000256" key="4">
    <source>
        <dbReference type="RuleBase" id="RU364021"/>
    </source>
</evidence>
<dbReference type="GO" id="GO:0075732">
    <property type="term" value="P:viral penetration into host nucleus"/>
    <property type="evidence" value="ECO:0007669"/>
    <property type="project" value="UniProtKB-KW"/>
</dbReference>
<dbReference type="EMBL" id="MK686239">
    <property type="protein sequence ID" value="QLK12575.1"/>
    <property type="molecule type" value="Genomic_DNA"/>
</dbReference>
<dbReference type="Gene3D" id="6.10.210.10">
    <property type="match status" value="1"/>
</dbReference>
<evidence type="ECO:0000256" key="1">
    <source>
        <dbReference type="ARBA" id="ARBA00022562"/>
    </source>
</evidence>
<accession>A0A7D6CKT9</accession>
<organism evidence="6">
    <name type="scientific">Human immunodeficiency virus 2</name>
    <dbReference type="NCBI Taxonomy" id="11709"/>
    <lineage>
        <taxon>Viruses</taxon>
        <taxon>Riboviria</taxon>
        <taxon>Pararnavirae</taxon>
        <taxon>Artverviricota</taxon>
        <taxon>Revtraviricetes</taxon>
        <taxon>Ortervirales</taxon>
        <taxon>Retroviridae</taxon>
        <taxon>Orthoretrovirinae</taxon>
        <taxon>Lentivirus</taxon>
        <taxon>Lentivirus humimdef2</taxon>
    </lineage>
</organism>
<dbReference type="GO" id="GO:0044423">
    <property type="term" value="C:virion component"/>
    <property type="evidence" value="ECO:0007669"/>
    <property type="project" value="UniProtKB-KW"/>
</dbReference>
<sequence>MTEAPTELPPEDRTPPREPGIEWVIENLKEIKEEALKHFDSRWLIALGNYIYTRHGDTPEGARELGRILHRALFVHFRGGCSRSRIGQTREPNPLSAVPTPRGMQ</sequence>
<evidence type="ECO:0000256" key="3">
    <source>
        <dbReference type="ARBA" id="ARBA00022844"/>
    </source>
</evidence>
<dbReference type="GO" id="GO:0043657">
    <property type="term" value="C:host cell"/>
    <property type="evidence" value="ECO:0007669"/>
    <property type="project" value="GOC"/>
</dbReference>
<dbReference type="Pfam" id="PF00522">
    <property type="entry name" value="VPR"/>
    <property type="match status" value="1"/>
</dbReference>
<feature type="region of interest" description="Disordered" evidence="5">
    <location>
        <begin position="83"/>
        <end position="105"/>
    </location>
</feature>
<organismHost>
    <name type="scientific">Homo sapiens</name>
    <name type="common">Human</name>
    <dbReference type="NCBI Taxonomy" id="9606"/>
</organismHost>
<reference evidence="6" key="1">
    <citation type="journal article" date="2019" name="Cell Host Microbe">
        <title>The Landscape of Persistent Viral Genomes in ART-Treated SIV, SHIV, and HIV-2 Infections.</title>
        <authorList>
            <person name="Bender A.M."/>
            <person name="Simonetti F.R."/>
            <person name="Kumar M.R."/>
            <person name="Fray E.J."/>
            <person name="Bruner K.M."/>
            <person name="Timmons A.E."/>
            <person name="Tai K.Y."/>
            <person name="Jenike K.M."/>
            <person name="Antar A.A.R."/>
            <person name="Liu P.T."/>
            <person name="Ho Y.C."/>
            <person name="Raugi D.N."/>
            <person name="Seydi M."/>
            <person name="Gottlieb G.S."/>
            <person name="Okoye A.A."/>
            <person name="Del Prete G.Q."/>
            <person name="Picker L.J."/>
            <person name="Mankowski J.L."/>
            <person name="Lifson J.D."/>
            <person name="Siliciano J.D."/>
            <person name="Laird G.M."/>
            <person name="Barouch D.H."/>
            <person name="Clements J.E."/>
            <person name="Siliciano R.F."/>
        </authorList>
    </citation>
    <scope>NUCLEOTIDE SEQUENCE</scope>
    <source>
        <strain evidence="6">Pt06D06</strain>
    </source>
</reference>
<comment type="function">
    <text evidence="4">Stimulates gene expression driven by the HIV-2 LTR. Prevents infected cells from undergoing mitosis and proliferating, by inducing arrest or delay in the G2 phase of the cell cycle. Cell cycle arrest creates a favorable environment for maximizing viral expression and production.</text>
</comment>